<sequence length="295" mass="31955">MAPKSSPWGQVFSVWEKAVREKSGGNLELQFFYNGGDEGAMVDKMKAGQLDGVVVTAAGLSKIHPPVLALQMPGLFTTWEKLDKARDAMAADFDKAFADAGFRVLGWCDVGSVHLMSKGFAVRSPDNIKGKKPYTRRDDAIQPALFKVIGGVSPVALNVPEVSPNLDKGAINIMNVPALEAEQHQWASKFDHIVDDTSALAIGAIVVSSKRLDALPADLRSILTDTGKISAAALTKRVRSEDDASYGRIKSRMTVITLTAAEKAKWDKVFKQTRQRLAQDTFSPSLVTKLEGLAK</sequence>
<evidence type="ECO:0000256" key="1">
    <source>
        <dbReference type="ARBA" id="ARBA00009023"/>
    </source>
</evidence>
<keyword evidence="3" id="KW-0732">Signal</keyword>
<dbReference type="EMBL" id="JAPNKA010000001">
    <property type="protein sequence ID" value="MCY1077289.1"/>
    <property type="molecule type" value="Genomic_DNA"/>
</dbReference>
<keyword evidence="2" id="KW-0813">Transport</keyword>
<evidence type="ECO:0000256" key="3">
    <source>
        <dbReference type="ARBA" id="ARBA00022729"/>
    </source>
</evidence>
<dbReference type="InterPro" id="IPR018389">
    <property type="entry name" value="DctP_fam"/>
</dbReference>
<dbReference type="Gene3D" id="3.40.190.170">
    <property type="entry name" value="Bacterial extracellular solute-binding protein, family 7"/>
    <property type="match status" value="1"/>
</dbReference>
<comment type="caution">
    <text evidence="4">The sequence shown here is derived from an EMBL/GenBank/DDBJ whole genome shotgun (WGS) entry which is preliminary data.</text>
</comment>
<dbReference type="NCBIfam" id="NF037995">
    <property type="entry name" value="TRAP_S1"/>
    <property type="match status" value="1"/>
</dbReference>
<name>A0ABT4A8J6_9BACT</name>
<evidence type="ECO:0000313" key="4">
    <source>
        <dbReference type="EMBL" id="MCY1077289.1"/>
    </source>
</evidence>
<dbReference type="InterPro" id="IPR038404">
    <property type="entry name" value="TRAP_DctP_sf"/>
</dbReference>
<dbReference type="PANTHER" id="PTHR33376:SF7">
    <property type="entry name" value="C4-DICARBOXYLATE-BINDING PROTEIN DCTB"/>
    <property type="match status" value="1"/>
</dbReference>
<gene>
    <name evidence="4" type="primary">dctP</name>
    <name evidence="4" type="ORF">OV287_22725</name>
</gene>
<dbReference type="Proteomes" id="UP001207654">
    <property type="component" value="Unassembled WGS sequence"/>
</dbReference>
<reference evidence="4 5" key="1">
    <citation type="submission" date="2022-11" db="EMBL/GenBank/DDBJ databases">
        <title>Minimal conservation of predation-associated metabolite biosynthetic gene clusters underscores biosynthetic potential of Myxococcota including descriptions for ten novel species: Archangium lansinium sp. nov., Myxococcus landrumus sp. nov., Nannocystis bai.</title>
        <authorList>
            <person name="Ahearne A."/>
            <person name="Stevens C."/>
            <person name="Phillips K."/>
        </authorList>
    </citation>
    <scope>NUCLEOTIDE SEQUENCE [LARGE SCALE GENOMIC DNA]</scope>
    <source>
        <strain evidence="4 5">MIWBW</strain>
    </source>
</reference>
<dbReference type="Pfam" id="PF03480">
    <property type="entry name" value="DctP"/>
    <property type="match status" value="1"/>
</dbReference>
<comment type="similarity">
    <text evidence="1">Belongs to the bacterial solute-binding protein 7 family.</text>
</comment>
<evidence type="ECO:0000256" key="2">
    <source>
        <dbReference type="ARBA" id="ARBA00022448"/>
    </source>
</evidence>
<keyword evidence="5" id="KW-1185">Reference proteome</keyword>
<protein>
    <submittedName>
        <fullName evidence="4">TRAP transporter substrate-binding protein DctP</fullName>
    </submittedName>
</protein>
<evidence type="ECO:0000313" key="5">
    <source>
        <dbReference type="Proteomes" id="UP001207654"/>
    </source>
</evidence>
<dbReference type="RefSeq" id="WP_267536132.1">
    <property type="nucleotide sequence ID" value="NZ_JAPNKA010000001.1"/>
</dbReference>
<organism evidence="4 5">
    <name type="scientific">Archangium lansingense</name>
    <dbReference type="NCBI Taxonomy" id="2995310"/>
    <lineage>
        <taxon>Bacteria</taxon>
        <taxon>Pseudomonadati</taxon>
        <taxon>Myxococcota</taxon>
        <taxon>Myxococcia</taxon>
        <taxon>Myxococcales</taxon>
        <taxon>Cystobacterineae</taxon>
        <taxon>Archangiaceae</taxon>
        <taxon>Archangium</taxon>
    </lineage>
</organism>
<dbReference type="PANTHER" id="PTHR33376">
    <property type="match status" value="1"/>
</dbReference>
<accession>A0ABT4A8J6</accession>
<proteinExistence type="inferred from homology"/>